<reference evidence="1 4" key="1">
    <citation type="journal article" date="2015" name="Genome Announc.">
        <title>Complete genome sequences for 35 biothreat assay-relevant bacillus species.</title>
        <authorList>
            <person name="Johnson S.L."/>
            <person name="Daligault H.E."/>
            <person name="Davenport K.W."/>
            <person name="Jaissle J."/>
            <person name="Frey K.G."/>
            <person name="Ladner J.T."/>
            <person name="Broomall S.M."/>
            <person name="Bishop-Lilly K.A."/>
            <person name="Bruce D.C."/>
            <person name="Gibbons H.S."/>
            <person name="Coyne S.R."/>
            <person name="Lo C.C."/>
            <person name="Meincke L."/>
            <person name="Munk A.C."/>
            <person name="Koroleva G.I."/>
            <person name="Rosenzweig C.N."/>
            <person name="Palacios G.F."/>
            <person name="Redden C.L."/>
            <person name="Minogue T.D."/>
            <person name="Chain P.S."/>
        </authorList>
    </citation>
    <scope>NUCLEOTIDE SEQUENCE [LARGE SCALE GENOMIC DNA]</scope>
    <source>
        <strain evidence="1 4">HD1011</strain>
        <plasmid evidence="1 4">2</plasmid>
    </source>
</reference>
<name>A0A0B5NPB0_BACTU</name>
<dbReference type="RefSeq" id="WP_001291817.1">
    <property type="nucleotide sequence ID" value="NZ_CP009334.1"/>
</dbReference>
<evidence type="ECO:0000313" key="5">
    <source>
        <dbReference type="Proteomes" id="UP000501107"/>
    </source>
</evidence>
<sequence length="288" mass="33315">MSEKTGKGNEISKLKVSAEMYGGAINTIALNILKTRMNKSSNQKALGVGTLGFDLDSLKDEDRKEQKMTGDFTHFALNNSDAFIHFCESTLASKFQPEDFTKDFLFELRRFFIMYGTNFTNYIISFYLENHDLFHAIQETSKLTEDFKCNTDLMTIRQSNNVSVYKGELKGEVKKGYIAFSIDLAKDVDTILDYMLNKPLKENLFKVHMSRLDYFRDLGNNFFAFNNFYEHIKIQFIENILNQTNALLIEVVHDKVYFLVKTDAVPVLNFKIYGIPFEQTFKIELVGE</sequence>
<keyword evidence="3" id="KW-0614">Plasmid</keyword>
<evidence type="ECO:0000313" key="2">
    <source>
        <dbReference type="EMBL" id="MDR4174552.1"/>
    </source>
</evidence>
<proteinExistence type="predicted"/>
<dbReference type="EMBL" id="VKQN01000001">
    <property type="protein sequence ID" value="MDR4174552.1"/>
    <property type="molecule type" value="Genomic_DNA"/>
</dbReference>
<reference evidence="3 5" key="3">
    <citation type="submission" date="2020-05" db="EMBL/GenBank/DDBJ databases">
        <title>FDA dAtabase for Regulatory Grade micrObial Sequences (FDA-ARGOS): Supporting development and validation of Infectious Disease Dx tests.</title>
        <authorList>
            <person name="Nelson B."/>
            <person name="Plummer A."/>
            <person name="Tallon L."/>
            <person name="Sadzewicz L."/>
            <person name="Zhao X."/>
            <person name="Vavikolanu K."/>
            <person name="Mehta A."/>
            <person name="Aluvathingal J."/>
            <person name="Nadendla S."/>
            <person name="Myers T."/>
            <person name="Yan Y."/>
            <person name="Sichtig H."/>
        </authorList>
    </citation>
    <scope>NUCLEOTIDE SEQUENCE [LARGE SCALE GENOMIC DNA]</scope>
    <source>
        <strain evidence="3 5">FDAARGOS_795</strain>
        <plasmid evidence="3 5">unnamed3</plasmid>
    </source>
</reference>
<protein>
    <submittedName>
        <fullName evidence="3">Uncharacterized protein</fullName>
    </submittedName>
</protein>
<geneLocation type="plasmid" evidence="1 4">
    <name>2</name>
</geneLocation>
<dbReference type="KEGG" id="btw:BF38_5689"/>
<organism evidence="3 5">
    <name type="scientific">Bacillus thuringiensis</name>
    <dbReference type="NCBI Taxonomy" id="1428"/>
    <lineage>
        <taxon>Bacteria</taxon>
        <taxon>Bacillati</taxon>
        <taxon>Bacillota</taxon>
        <taxon>Bacilli</taxon>
        <taxon>Bacillales</taxon>
        <taxon>Bacillaceae</taxon>
        <taxon>Bacillus</taxon>
        <taxon>Bacillus cereus group</taxon>
    </lineage>
</organism>
<geneLocation type="plasmid" evidence="3 5">
    <name>unnamed3</name>
</geneLocation>
<dbReference type="Proteomes" id="UP000031876">
    <property type="component" value="Plasmid 2"/>
</dbReference>
<accession>A0A0B5NPB0</accession>
<evidence type="ECO:0000313" key="1">
    <source>
        <dbReference type="EMBL" id="AJG73973.1"/>
    </source>
</evidence>
<dbReference type="Proteomes" id="UP000501107">
    <property type="component" value="Plasmid unnamed3"/>
</dbReference>
<gene>
    <name evidence="1" type="ORF">BF38_5689</name>
    <name evidence="2" type="ORF">FO599_00220</name>
    <name evidence="3" type="ORF">FOC89_02415</name>
</gene>
<dbReference type="Proteomes" id="UP001181533">
    <property type="component" value="Unassembled WGS sequence"/>
</dbReference>
<evidence type="ECO:0000313" key="4">
    <source>
        <dbReference type="Proteomes" id="UP000031876"/>
    </source>
</evidence>
<dbReference type="AlphaFoldDB" id="A0A0B5NPB0"/>
<reference evidence="2" key="2">
    <citation type="submission" date="2019-07" db="EMBL/GenBank/DDBJ databases">
        <title>Phylogenomic Reclassification of ATCC Bacillus Strains and Various Taxa within the Genus Bacillus.</title>
        <authorList>
            <person name="Riojas M.A."/>
            <person name="Frank A.M."/>
            <person name="Fenn S.L."/>
            <person name="King S.P."/>
            <person name="Brower S.M."/>
            <person name="Hazbon M.H."/>
        </authorList>
    </citation>
    <scope>NUCLEOTIDE SEQUENCE</scope>
    <source>
        <strain evidence="2">ATCC 35646</strain>
    </source>
</reference>
<dbReference type="EMBL" id="CP009334">
    <property type="protein sequence ID" value="AJG73973.1"/>
    <property type="molecule type" value="Genomic_DNA"/>
</dbReference>
<evidence type="ECO:0000313" key="3">
    <source>
        <dbReference type="EMBL" id="QKH22853.1"/>
    </source>
</evidence>
<dbReference type="EMBL" id="CP053979">
    <property type="protein sequence ID" value="QKH22853.1"/>
    <property type="molecule type" value="Genomic_DNA"/>
</dbReference>